<dbReference type="SUPFAM" id="SSF140931">
    <property type="entry name" value="Fic-like"/>
    <property type="match status" value="1"/>
</dbReference>
<dbReference type="PANTHER" id="PTHR39426">
    <property type="entry name" value="HOMOLOGY TO DEATH-ON-CURING PROTEIN OF PHAGE P1"/>
    <property type="match status" value="1"/>
</dbReference>
<evidence type="ECO:0000259" key="1">
    <source>
        <dbReference type="PROSITE" id="PS51459"/>
    </source>
</evidence>
<feature type="domain" description="Fido" evidence="1">
    <location>
        <begin position="10"/>
        <end position="127"/>
    </location>
</feature>
<name>A0A0H3CDD2_CAUVN</name>
<dbReference type="RefSeq" id="WP_010921192.1">
    <property type="nucleotide sequence ID" value="NC_011916.1"/>
</dbReference>
<reference evidence="2 3" key="1">
    <citation type="journal article" date="2010" name="J. Bacteriol.">
        <title>The genetic basis of laboratory adaptation in Caulobacter crescentus.</title>
        <authorList>
            <person name="Marks M.E."/>
            <person name="Castro-Rojas C.M."/>
            <person name="Teiling C."/>
            <person name="Du L."/>
            <person name="Kapatral V."/>
            <person name="Walunas T.L."/>
            <person name="Crosson S."/>
        </authorList>
    </citation>
    <scope>NUCLEOTIDE SEQUENCE [LARGE SCALE GENOMIC DNA]</scope>
    <source>
        <strain evidence="3">NA1000 / CB15N</strain>
    </source>
</reference>
<evidence type="ECO:0000313" key="3">
    <source>
        <dbReference type="Proteomes" id="UP000001364"/>
    </source>
</evidence>
<proteinExistence type="predicted"/>
<dbReference type="Pfam" id="PF02661">
    <property type="entry name" value="Fic"/>
    <property type="match status" value="1"/>
</dbReference>
<dbReference type="InterPro" id="IPR006440">
    <property type="entry name" value="Doc"/>
</dbReference>
<dbReference type="PhylomeDB" id="A0A0H3CDD2"/>
<evidence type="ECO:0000313" key="2">
    <source>
        <dbReference type="EMBL" id="ACL96938.1"/>
    </source>
</evidence>
<dbReference type="EMBL" id="CP001340">
    <property type="protein sequence ID" value="ACL96938.1"/>
    <property type="molecule type" value="Genomic_DNA"/>
</dbReference>
<dbReference type="GO" id="GO:0016301">
    <property type="term" value="F:kinase activity"/>
    <property type="evidence" value="ECO:0007669"/>
    <property type="project" value="InterPro"/>
</dbReference>
<dbReference type="Gene3D" id="1.20.120.1870">
    <property type="entry name" value="Fic/DOC protein, Fido domain"/>
    <property type="match status" value="1"/>
</dbReference>
<dbReference type="Proteomes" id="UP000001364">
    <property type="component" value="Chromosome"/>
</dbReference>
<dbReference type="NCBIfam" id="TIGR01550">
    <property type="entry name" value="DOC_P1"/>
    <property type="match status" value="1"/>
</dbReference>
<gene>
    <name evidence="2" type="primary">doc</name>
    <name evidence="2" type="ordered locus">CCNA_03473</name>
</gene>
<dbReference type="PIRSF" id="PIRSF018297">
    <property type="entry name" value="Doc"/>
    <property type="match status" value="1"/>
</dbReference>
<dbReference type="SMR" id="A0A0H3CDD2"/>
<dbReference type="GeneID" id="7332470"/>
<protein>
    <submittedName>
        <fullName evidence="2">Death on curing toxin protein doc</fullName>
    </submittedName>
</protein>
<dbReference type="PATRIC" id="fig|565050.3.peg.3387"/>
<dbReference type="AlphaFoldDB" id="A0A0H3CDD2"/>
<dbReference type="OrthoDB" id="9802752at2"/>
<dbReference type="InterPro" id="IPR053737">
    <property type="entry name" value="Type_II_TA_Toxin"/>
</dbReference>
<organism evidence="2 3">
    <name type="scientific">Caulobacter vibrioides (strain NA1000 / CB15N)</name>
    <name type="common">Caulobacter crescentus</name>
    <dbReference type="NCBI Taxonomy" id="565050"/>
    <lineage>
        <taxon>Bacteria</taxon>
        <taxon>Pseudomonadati</taxon>
        <taxon>Pseudomonadota</taxon>
        <taxon>Alphaproteobacteria</taxon>
        <taxon>Caulobacterales</taxon>
        <taxon>Caulobacteraceae</taxon>
        <taxon>Caulobacter</taxon>
    </lineage>
</organism>
<accession>A0A0H3CDD2</accession>
<dbReference type="RefSeq" id="YP_002518846.1">
    <property type="nucleotide sequence ID" value="NC_011916.1"/>
</dbReference>
<dbReference type="HOGENOM" id="CLU_115697_4_0_5"/>
<dbReference type="InterPro" id="IPR003812">
    <property type="entry name" value="Fido"/>
</dbReference>
<dbReference type="InterPro" id="IPR036597">
    <property type="entry name" value="Fido-like_dom_sf"/>
</dbReference>
<keyword evidence="3" id="KW-1185">Reference proteome</keyword>
<sequence length="130" mass="14214">MSGVGEPVWVRIEALKVLHERSLALHGGPSGVRDEGLLESALERPKNRFHYEGVDDVVELAATYAVAVSSNHPFVDGNKRAAFHAMTLFLRLNGLRLVADQADAARTIFKLAAGELDIPALTDWLRTRVA</sequence>
<dbReference type="KEGG" id="ccs:CCNA_03473"/>
<dbReference type="PANTHER" id="PTHR39426:SF1">
    <property type="entry name" value="HOMOLOGY TO DEATH-ON-CURING PROTEIN OF PHAGE P1"/>
    <property type="match status" value="1"/>
</dbReference>
<dbReference type="PROSITE" id="PS51459">
    <property type="entry name" value="FIDO"/>
    <property type="match status" value="1"/>
</dbReference>